<reference evidence="1" key="2">
    <citation type="journal article" date="2015" name="Data Brief">
        <title>Shoot transcriptome of the giant reed, Arundo donax.</title>
        <authorList>
            <person name="Barrero R.A."/>
            <person name="Guerrero F.D."/>
            <person name="Moolhuijzen P."/>
            <person name="Goolsby J.A."/>
            <person name="Tidwell J."/>
            <person name="Bellgard S.E."/>
            <person name="Bellgard M.I."/>
        </authorList>
    </citation>
    <scope>NUCLEOTIDE SEQUENCE</scope>
    <source>
        <tissue evidence="1">Shoot tissue taken approximately 20 cm above the soil surface</tissue>
    </source>
</reference>
<reference evidence="1" key="1">
    <citation type="submission" date="2014-09" db="EMBL/GenBank/DDBJ databases">
        <authorList>
            <person name="Magalhaes I.L.F."/>
            <person name="Oliveira U."/>
            <person name="Santos F.R."/>
            <person name="Vidigal T.H.D.A."/>
            <person name="Brescovit A.D."/>
            <person name="Santos A.J."/>
        </authorList>
    </citation>
    <scope>NUCLEOTIDE SEQUENCE</scope>
    <source>
        <tissue evidence="1">Shoot tissue taken approximately 20 cm above the soil surface</tissue>
    </source>
</reference>
<proteinExistence type="predicted"/>
<name>A0A0A8ZWL0_ARUDO</name>
<dbReference type="EMBL" id="GBRH01256770">
    <property type="protein sequence ID" value="JAD41125.1"/>
    <property type="molecule type" value="Transcribed_RNA"/>
</dbReference>
<sequence>MHLAQQSYNSLNILQIWCIRDSKHGYPQARFHSRCLSDRIAHKIGKPLVWT</sequence>
<dbReference type="AlphaFoldDB" id="A0A0A8ZWL0"/>
<evidence type="ECO:0000313" key="1">
    <source>
        <dbReference type="EMBL" id="JAD41125.1"/>
    </source>
</evidence>
<protein>
    <submittedName>
        <fullName evidence="1">Uncharacterized protein</fullName>
    </submittedName>
</protein>
<accession>A0A0A8ZWL0</accession>
<organism evidence="1">
    <name type="scientific">Arundo donax</name>
    <name type="common">Giant reed</name>
    <name type="synonym">Donax arundinaceus</name>
    <dbReference type="NCBI Taxonomy" id="35708"/>
    <lineage>
        <taxon>Eukaryota</taxon>
        <taxon>Viridiplantae</taxon>
        <taxon>Streptophyta</taxon>
        <taxon>Embryophyta</taxon>
        <taxon>Tracheophyta</taxon>
        <taxon>Spermatophyta</taxon>
        <taxon>Magnoliopsida</taxon>
        <taxon>Liliopsida</taxon>
        <taxon>Poales</taxon>
        <taxon>Poaceae</taxon>
        <taxon>PACMAD clade</taxon>
        <taxon>Arundinoideae</taxon>
        <taxon>Arundineae</taxon>
        <taxon>Arundo</taxon>
    </lineage>
</organism>